<feature type="domain" description="LpxI N-terminal" evidence="2">
    <location>
        <begin position="2"/>
        <end position="126"/>
    </location>
</feature>
<feature type="domain" description="LpxI C-terminal" evidence="1">
    <location>
        <begin position="130"/>
        <end position="258"/>
    </location>
</feature>
<name>A0A1X6ZHA5_9RHOB</name>
<reference evidence="4 5" key="1">
    <citation type="submission" date="2017-03" db="EMBL/GenBank/DDBJ databases">
        <authorList>
            <person name="Afonso C.L."/>
            <person name="Miller P.J."/>
            <person name="Scott M.A."/>
            <person name="Spackman E."/>
            <person name="Goraichik I."/>
            <person name="Dimitrov K.M."/>
            <person name="Suarez D.L."/>
            <person name="Swayne D.E."/>
        </authorList>
    </citation>
    <scope>NUCLEOTIDE SEQUENCE [LARGE SCALE GENOMIC DNA]</scope>
    <source>
        <strain evidence="4 5">CECT 8367</strain>
    </source>
</reference>
<dbReference type="RefSeq" id="WP_085896651.1">
    <property type="nucleotide sequence ID" value="NZ_FWFY01000006.1"/>
</dbReference>
<dbReference type="InterPro" id="IPR043167">
    <property type="entry name" value="LpxI_C_sf"/>
</dbReference>
<dbReference type="Proteomes" id="UP000240624">
    <property type="component" value="Unassembled WGS sequence"/>
</dbReference>
<dbReference type="AlphaFoldDB" id="A0A1X6ZHA5"/>
<dbReference type="EMBL" id="FWFY01000006">
    <property type="protein sequence ID" value="SLN50899.1"/>
    <property type="molecule type" value="Genomic_DNA"/>
</dbReference>
<evidence type="ECO:0000313" key="6">
    <source>
        <dbReference type="Proteomes" id="UP000240624"/>
    </source>
</evidence>
<dbReference type="Gene3D" id="3.40.50.20">
    <property type="match status" value="1"/>
</dbReference>
<reference evidence="3 6" key="2">
    <citation type="submission" date="2018-03" db="EMBL/GenBank/DDBJ databases">
        <title>Genomic Encyclopedia of Archaeal and Bacterial Type Strains, Phase II (KMG-II): from individual species to whole genera.</title>
        <authorList>
            <person name="Goeker M."/>
        </authorList>
    </citation>
    <scope>NUCLEOTIDE SEQUENCE [LARGE SCALE GENOMIC DNA]</scope>
    <source>
        <strain evidence="3 6">DSM 29956</strain>
    </source>
</reference>
<dbReference type="Pfam" id="PF06230">
    <property type="entry name" value="LpxI_C"/>
    <property type="match status" value="1"/>
</dbReference>
<dbReference type="OrthoDB" id="9789836at2"/>
<evidence type="ECO:0000259" key="1">
    <source>
        <dbReference type="Pfam" id="PF06230"/>
    </source>
</evidence>
<dbReference type="PANTHER" id="PTHR39962">
    <property type="entry name" value="BLL4848 PROTEIN"/>
    <property type="match status" value="1"/>
</dbReference>
<evidence type="ECO:0000313" key="3">
    <source>
        <dbReference type="EMBL" id="PSK86059.1"/>
    </source>
</evidence>
<proteinExistence type="predicted"/>
<sequence>MLALLAGTGALPGAILAERPEALVCEMAGVPVTAPKGTERLDYRIETLGTLLEDLRARGVTEICLAGAMSRPQVDPSRIDAATAPLVPRLMAAMGQGDDATLRAVMALLEEQGFVLRAAHEIAPTLLPNAGLMGAVPFTGAHAADARRAWAVHRAMAKADVGQACVVRDGLCISVEALPGTDWMLASLAGGEAKGGLLYKAPKPGQDRRADLPVIGPGTIAGAARAGLGAIAIEVGGVMVLERAATIAAADRHGIALMVQA</sequence>
<evidence type="ECO:0000313" key="5">
    <source>
        <dbReference type="Proteomes" id="UP000193495"/>
    </source>
</evidence>
<dbReference type="EMBL" id="PYGB01000006">
    <property type="protein sequence ID" value="PSK86059.1"/>
    <property type="molecule type" value="Genomic_DNA"/>
</dbReference>
<dbReference type="InterPro" id="IPR010415">
    <property type="entry name" value="LpxI_C"/>
</dbReference>
<protein>
    <recommendedName>
        <fullName evidence="7">Phosphatidate cytidylyltransferase</fullName>
    </recommendedName>
</protein>
<dbReference type="InterPro" id="IPR041255">
    <property type="entry name" value="LpxI_N"/>
</dbReference>
<dbReference type="Proteomes" id="UP000193495">
    <property type="component" value="Unassembled WGS sequence"/>
</dbReference>
<evidence type="ECO:0008006" key="7">
    <source>
        <dbReference type="Google" id="ProtNLM"/>
    </source>
</evidence>
<dbReference type="PANTHER" id="PTHR39962:SF1">
    <property type="entry name" value="LPXI FAMILY PROTEIN"/>
    <property type="match status" value="1"/>
</dbReference>
<accession>A0A1X6ZHA5</accession>
<gene>
    <name evidence="3" type="ORF">CLV79_10666</name>
    <name evidence="4" type="ORF">LOS8367_02314</name>
</gene>
<dbReference type="InterPro" id="IPR053174">
    <property type="entry name" value="LpxI"/>
</dbReference>
<dbReference type="Gene3D" id="3.40.140.80">
    <property type="match status" value="1"/>
</dbReference>
<dbReference type="Pfam" id="PF17930">
    <property type="entry name" value="LpxI_N"/>
    <property type="match status" value="1"/>
</dbReference>
<evidence type="ECO:0000313" key="4">
    <source>
        <dbReference type="EMBL" id="SLN50899.1"/>
    </source>
</evidence>
<keyword evidence="6" id="KW-1185">Reference proteome</keyword>
<organism evidence="4 5">
    <name type="scientific">Limimaricola soesokkakensis</name>
    <dbReference type="NCBI Taxonomy" id="1343159"/>
    <lineage>
        <taxon>Bacteria</taxon>
        <taxon>Pseudomonadati</taxon>
        <taxon>Pseudomonadota</taxon>
        <taxon>Alphaproteobacteria</taxon>
        <taxon>Rhodobacterales</taxon>
        <taxon>Paracoccaceae</taxon>
        <taxon>Limimaricola</taxon>
    </lineage>
</organism>
<evidence type="ECO:0000259" key="2">
    <source>
        <dbReference type="Pfam" id="PF17930"/>
    </source>
</evidence>